<organism evidence="1">
    <name type="scientific">marine sediment metagenome</name>
    <dbReference type="NCBI Taxonomy" id="412755"/>
    <lineage>
        <taxon>unclassified sequences</taxon>
        <taxon>metagenomes</taxon>
        <taxon>ecological metagenomes</taxon>
    </lineage>
</organism>
<comment type="caution">
    <text evidence="1">The sequence shown here is derived from an EMBL/GenBank/DDBJ whole genome shotgun (WGS) entry which is preliminary data.</text>
</comment>
<gene>
    <name evidence="1" type="ORF">S01H4_18337</name>
</gene>
<dbReference type="EMBL" id="BART01008122">
    <property type="protein sequence ID" value="GAG69112.1"/>
    <property type="molecule type" value="Genomic_DNA"/>
</dbReference>
<name>X1AH95_9ZZZZ</name>
<dbReference type="AlphaFoldDB" id="X1AH95"/>
<evidence type="ECO:0000313" key="1">
    <source>
        <dbReference type="EMBL" id="GAG69112.1"/>
    </source>
</evidence>
<proteinExistence type="predicted"/>
<reference evidence="1" key="1">
    <citation type="journal article" date="2014" name="Front. Microbiol.">
        <title>High frequency of phylogenetically diverse reductive dehalogenase-homologous genes in deep subseafloor sedimentary metagenomes.</title>
        <authorList>
            <person name="Kawai M."/>
            <person name="Futagami T."/>
            <person name="Toyoda A."/>
            <person name="Takaki Y."/>
            <person name="Nishi S."/>
            <person name="Hori S."/>
            <person name="Arai W."/>
            <person name="Tsubouchi T."/>
            <person name="Morono Y."/>
            <person name="Uchiyama I."/>
            <person name="Ito T."/>
            <person name="Fujiyama A."/>
            <person name="Inagaki F."/>
            <person name="Takami H."/>
        </authorList>
    </citation>
    <scope>NUCLEOTIDE SEQUENCE</scope>
    <source>
        <strain evidence="1">Expedition CK06-06</strain>
    </source>
</reference>
<protein>
    <submittedName>
        <fullName evidence="1">Uncharacterized protein</fullName>
    </submittedName>
</protein>
<accession>X1AH95</accession>
<sequence>MKKKIMIMSILAVFALIAVSFSAAGLYGFDRTKKESPLYKIRSSQKLNERVQVKVNDVRESLRLRLGERAFLLPMKLFKVQNALSIVICTLGGDPKNCVSLNSQCWHCKGHGGSQTGVGSDNQISFTGNACDTQIYKCLDDNAQNTAPSQLA</sequence>
<feature type="non-terminal residue" evidence="1">
    <location>
        <position position="152"/>
    </location>
</feature>